<reference evidence="1 2" key="1">
    <citation type="journal article" date="2013" name="Genome Announc.">
        <title>Complete Genome of Bacillus pumilus Siphophage Blastoid.</title>
        <authorList>
            <person name="Mash S.J."/>
            <person name="Minahan N.T."/>
            <person name="Chamakura K.R."/>
            <person name="Kuty Everett G.F."/>
        </authorList>
    </citation>
    <scope>NUCLEOTIDE SEQUENCE [LARGE SCALE GENOMIC DNA]</scope>
</reference>
<gene>
    <name evidence="1" type="ORF">Blastoid_4</name>
</gene>
<dbReference type="EMBL" id="KF669648">
    <property type="protein sequence ID" value="AGY46803.1"/>
    <property type="molecule type" value="Genomic_DNA"/>
</dbReference>
<dbReference type="Proteomes" id="UP000017645">
    <property type="component" value="Segment"/>
</dbReference>
<dbReference type="RefSeq" id="YP_008771827.1">
    <property type="nucleotide sequence ID" value="NC_022773.1"/>
</dbReference>
<keyword evidence="2" id="KW-1185">Reference proteome</keyword>
<evidence type="ECO:0000313" key="1">
    <source>
        <dbReference type="EMBL" id="AGY46803.1"/>
    </source>
</evidence>
<proteinExistence type="predicted"/>
<dbReference type="OrthoDB" id="20423at10239"/>
<protein>
    <submittedName>
        <fullName evidence="1">Uncharacterized protein</fullName>
    </submittedName>
</protein>
<dbReference type="KEGG" id="vg:17960394"/>
<organism evidence="1 2">
    <name type="scientific">Bacillus phage Blastoid</name>
    <dbReference type="NCBI Taxonomy" id="2880540"/>
    <lineage>
        <taxon>Viruses</taxon>
        <taxon>Duplodnaviria</taxon>
        <taxon>Heunggongvirae</taxon>
        <taxon>Uroviricota</taxon>
        <taxon>Caudoviricetes</taxon>
        <taxon>Ehrlichviridae</taxon>
        <taxon>Andromedavirus</taxon>
        <taxon>Andromedavirus blastoid</taxon>
    </lineage>
</organism>
<sequence length="76" mass="8753">MSNLWYISIDELQKYQEGQPAHVMDKILKGILEVFAQNNPEHPEANKQVMPIIVSDELNHIVFNDGLLGCHLIRQK</sequence>
<evidence type="ECO:0000313" key="2">
    <source>
        <dbReference type="Proteomes" id="UP000017645"/>
    </source>
</evidence>
<dbReference type="GeneID" id="17960394"/>
<name>U5PWH2_9CAUD</name>
<accession>U5PWH2</accession>